<dbReference type="GO" id="GO:0004534">
    <property type="term" value="F:5'-3' RNA exonuclease activity"/>
    <property type="evidence" value="ECO:0007669"/>
    <property type="project" value="TreeGrafter"/>
</dbReference>
<gene>
    <name evidence="2" type="ORF">IAA08_06620</name>
</gene>
<accession>A0A9D2D2T8</accession>
<dbReference type="InterPro" id="IPR016195">
    <property type="entry name" value="Pol/histidinol_Pase-like"/>
</dbReference>
<evidence type="ECO:0000313" key="2">
    <source>
        <dbReference type="EMBL" id="HIZ07591.1"/>
    </source>
</evidence>
<proteinExistence type="predicted"/>
<evidence type="ECO:0000259" key="1">
    <source>
        <dbReference type="SMART" id="SM00481"/>
    </source>
</evidence>
<dbReference type="SUPFAM" id="SSF89550">
    <property type="entry name" value="PHP domain-like"/>
    <property type="match status" value="1"/>
</dbReference>
<sequence>MIDLHVHSTASDGTFTPAQLVALAEKSGVCAFALTDHDSTDGIEESLDAAAKSNIQVIPGIELSTEYNEKEIHVVGLYIDWKCPALVKQLTHFRECRDNRNLKMAQRLAEEGFSISADALYQMFPDCVLTRAHIARYLTETGQVESISEVFDHYIGEGCKCYIDRPKVTPTEAVKLIHLAGGTAVLAHPCLYKMERSELIAMINEMKQEGLDGIEAIYSCNQGNDEEEFRALAAQYHLLISGGSDFHGSNKPDISLGTGKGNLHIPYEILEKIQESRKK</sequence>
<dbReference type="PANTHER" id="PTHR42924:SF3">
    <property type="entry name" value="POLYMERASE_HISTIDINOL PHOSPHATASE N-TERMINAL DOMAIN-CONTAINING PROTEIN"/>
    <property type="match status" value="1"/>
</dbReference>
<dbReference type="Gene3D" id="1.10.150.650">
    <property type="match status" value="1"/>
</dbReference>
<dbReference type="Pfam" id="PF02811">
    <property type="entry name" value="PHP"/>
    <property type="match status" value="1"/>
</dbReference>
<dbReference type="GO" id="GO:0035312">
    <property type="term" value="F:5'-3' DNA exonuclease activity"/>
    <property type="evidence" value="ECO:0007669"/>
    <property type="project" value="TreeGrafter"/>
</dbReference>
<comment type="caution">
    <text evidence="2">The sequence shown here is derived from an EMBL/GenBank/DDBJ whole genome shotgun (WGS) entry which is preliminary data.</text>
</comment>
<reference evidence="2" key="1">
    <citation type="journal article" date="2021" name="PeerJ">
        <title>Extensive microbial diversity within the chicken gut microbiome revealed by metagenomics and culture.</title>
        <authorList>
            <person name="Gilroy R."/>
            <person name="Ravi A."/>
            <person name="Getino M."/>
            <person name="Pursley I."/>
            <person name="Horton D.L."/>
            <person name="Alikhan N.F."/>
            <person name="Baker D."/>
            <person name="Gharbi K."/>
            <person name="Hall N."/>
            <person name="Watson M."/>
            <person name="Adriaenssens E.M."/>
            <person name="Foster-Nyarko E."/>
            <person name="Jarju S."/>
            <person name="Secka A."/>
            <person name="Antonio M."/>
            <person name="Oren A."/>
            <person name="Chaudhuri R.R."/>
            <person name="La Ragione R."/>
            <person name="Hildebrand F."/>
            <person name="Pallen M.J."/>
        </authorList>
    </citation>
    <scope>NUCLEOTIDE SEQUENCE</scope>
    <source>
        <strain evidence="2">CHK192-9172</strain>
    </source>
</reference>
<organism evidence="2 3">
    <name type="scientific">Candidatus Eubacterium avistercoris</name>
    <dbReference type="NCBI Taxonomy" id="2838567"/>
    <lineage>
        <taxon>Bacteria</taxon>
        <taxon>Bacillati</taxon>
        <taxon>Bacillota</taxon>
        <taxon>Clostridia</taxon>
        <taxon>Eubacteriales</taxon>
        <taxon>Eubacteriaceae</taxon>
        <taxon>Eubacterium</taxon>
    </lineage>
</organism>
<dbReference type="InterPro" id="IPR004013">
    <property type="entry name" value="PHP_dom"/>
</dbReference>
<dbReference type="Gene3D" id="3.20.20.140">
    <property type="entry name" value="Metal-dependent hydrolases"/>
    <property type="match status" value="1"/>
</dbReference>
<dbReference type="InterPro" id="IPR003141">
    <property type="entry name" value="Pol/His_phosphatase_N"/>
</dbReference>
<reference evidence="2" key="2">
    <citation type="submission" date="2021-04" db="EMBL/GenBank/DDBJ databases">
        <authorList>
            <person name="Gilroy R."/>
        </authorList>
    </citation>
    <scope>NUCLEOTIDE SEQUENCE</scope>
    <source>
        <strain evidence="2">CHK192-9172</strain>
    </source>
</reference>
<feature type="domain" description="Polymerase/histidinol phosphatase N-terminal" evidence="1">
    <location>
        <begin position="2"/>
        <end position="67"/>
    </location>
</feature>
<dbReference type="PANTHER" id="PTHR42924">
    <property type="entry name" value="EXONUCLEASE"/>
    <property type="match status" value="1"/>
</dbReference>
<dbReference type="AlphaFoldDB" id="A0A9D2D2T8"/>
<name>A0A9D2D2T8_9FIRM</name>
<protein>
    <submittedName>
        <fullName evidence="2">PHP domain-containing protein</fullName>
    </submittedName>
</protein>
<dbReference type="CDD" id="cd07438">
    <property type="entry name" value="PHP_HisPPase_AMP"/>
    <property type="match status" value="1"/>
</dbReference>
<dbReference type="InterPro" id="IPR052018">
    <property type="entry name" value="PHP_domain"/>
</dbReference>
<evidence type="ECO:0000313" key="3">
    <source>
        <dbReference type="Proteomes" id="UP000824024"/>
    </source>
</evidence>
<dbReference type="EMBL" id="DXCH01000184">
    <property type="protein sequence ID" value="HIZ07591.1"/>
    <property type="molecule type" value="Genomic_DNA"/>
</dbReference>
<dbReference type="SMART" id="SM00481">
    <property type="entry name" value="POLIIIAc"/>
    <property type="match status" value="1"/>
</dbReference>
<dbReference type="Proteomes" id="UP000824024">
    <property type="component" value="Unassembled WGS sequence"/>
</dbReference>